<dbReference type="InterPro" id="IPR032714">
    <property type="entry name" value="DZIP1_N"/>
</dbReference>
<dbReference type="InterPro" id="IPR013087">
    <property type="entry name" value="Znf_C2H2_type"/>
</dbReference>
<evidence type="ECO:0000256" key="1">
    <source>
        <dbReference type="PROSITE-ProRule" id="PRU00042"/>
    </source>
</evidence>
<dbReference type="Proteomes" id="UP001620626">
    <property type="component" value="Unassembled WGS sequence"/>
</dbReference>
<evidence type="ECO:0000256" key="2">
    <source>
        <dbReference type="SAM" id="Coils"/>
    </source>
</evidence>
<feature type="compositionally biased region" description="Polar residues" evidence="3">
    <location>
        <begin position="139"/>
        <end position="148"/>
    </location>
</feature>
<evidence type="ECO:0000256" key="3">
    <source>
        <dbReference type="SAM" id="MobiDB-lite"/>
    </source>
</evidence>
<dbReference type="EMBL" id="JBICBT010000414">
    <property type="protein sequence ID" value="KAL3114471.1"/>
    <property type="molecule type" value="Genomic_DNA"/>
</dbReference>
<protein>
    <recommendedName>
        <fullName evidence="4">C2H2-type domain-containing protein</fullName>
    </recommendedName>
</protein>
<evidence type="ECO:0000313" key="5">
    <source>
        <dbReference type="EMBL" id="KAL3114471.1"/>
    </source>
</evidence>
<accession>A0ABD2LGY7</accession>
<name>A0ABD2LGY7_9BILA</name>
<dbReference type="PROSITE" id="PS50157">
    <property type="entry name" value="ZINC_FINGER_C2H2_2"/>
    <property type="match status" value="1"/>
</dbReference>
<feature type="coiled-coil region" evidence="2">
    <location>
        <begin position="105"/>
        <end position="132"/>
    </location>
</feature>
<dbReference type="GO" id="GO:0008270">
    <property type="term" value="F:zinc ion binding"/>
    <property type="evidence" value="ECO:0007669"/>
    <property type="project" value="UniProtKB-KW"/>
</dbReference>
<feature type="region of interest" description="Disordered" evidence="3">
    <location>
        <begin position="133"/>
        <end position="157"/>
    </location>
</feature>
<dbReference type="PROSITE" id="PS00028">
    <property type="entry name" value="ZINC_FINGER_C2H2_1"/>
    <property type="match status" value="1"/>
</dbReference>
<dbReference type="Pfam" id="PF13815">
    <property type="entry name" value="Dzip-like_N"/>
    <property type="match status" value="1"/>
</dbReference>
<keyword evidence="1" id="KW-0862">Zinc</keyword>
<sequence length="318" mass="34740">MFQIRNSKRQQLIGNELEDDDFEMEQFSPDWQLIDEISIKLLENGIGTFETLQRALPSVVLAQIERIVPDGEENLPEIGGACSAAHLLKLFRLAQLQIDYLLKSQQSLVERLARAENRASRYRKENRVLRDQFFGNDAGNGTRSSNGGDQKHDGKATGGAQWGKELFKCNECSKVFLHANFLADHILRKHHNTSAAEPSGGGAMMGGSLRRLVGGGGTKGDIGTGTSAGASAAAGVMAAGEMMASGASRAKKLIRRGNSQQESSKKRYTKKFGLIKHNTTSAADYFNFSSSIGEEILDENLRQEKLSSESSSNVTGWR</sequence>
<gene>
    <name evidence="5" type="ORF">niasHT_011600</name>
</gene>
<comment type="caution">
    <text evidence="5">The sequence shown here is derived from an EMBL/GenBank/DDBJ whole genome shotgun (WGS) entry which is preliminary data.</text>
</comment>
<reference evidence="5 6" key="1">
    <citation type="submission" date="2024-10" db="EMBL/GenBank/DDBJ databases">
        <authorList>
            <person name="Kim D."/>
        </authorList>
    </citation>
    <scope>NUCLEOTIDE SEQUENCE [LARGE SCALE GENOMIC DNA]</scope>
    <source>
        <strain evidence="5">BH-2024</strain>
    </source>
</reference>
<feature type="domain" description="C2H2-type" evidence="4">
    <location>
        <begin position="167"/>
        <end position="195"/>
    </location>
</feature>
<keyword evidence="2" id="KW-0175">Coiled coil</keyword>
<evidence type="ECO:0000259" key="4">
    <source>
        <dbReference type="PROSITE" id="PS50157"/>
    </source>
</evidence>
<evidence type="ECO:0000313" key="6">
    <source>
        <dbReference type="Proteomes" id="UP001620626"/>
    </source>
</evidence>
<dbReference type="AlphaFoldDB" id="A0ABD2LGY7"/>
<dbReference type="InterPro" id="IPR036236">
    <property type="entry name" value="Znf_C2H2_sf"/>
</dbReference>
<proteinExistence type="predicted"/>
<dbReference type="SUPFAM" id="SSF57667">
    <property type="entry name" value="beta-beta-alpha zinc fingers"/>
    <property type="match status" value="1"/>
</dbReference>
<organism evidence="5 6">
    <name type="scientific">Heterodera trifolii</name>
    <dbReference type="NCBI Taxonomy" id="157864"/>
    <lineage>
        <taxon>Eukaryota</taxon>
        <taxon>Metazoa</taxon>
        <taxon>Ecdysozoa</taxon>
        <taxon>Nematoda</taxon>
        <taxon>Chromadorea</taxon>
        <taxon>Rhabditida</taxon>
        <taxon>Tylenchina</taxon>
        <taxon>Tylenchomorpha</taxon>
        <taxon>Tylenchoidea</taxon>
        <taxon>Heteroderidae</taxon>
        <taxon>Heteroderinae</taxon>
        <taxon>Heterodera</taxon>
    </lineage>
</organism>
<keyword evidence="6" id="KW-1185">Reference proteome</keyword>
<keyword evidence="1" id="KW-0863">Zinc-finger</keyword>
<keyword evidence="1" id="KW-0479">Metal-binding</keyword>